<accession>K7AVD2</accession>
<organism evidence="1 2">
    <name type="scientific">Paraglaciecola psychrophila 170</name>
    <dbReference type="NCBI Taxonomy" id="1129794"/>
    <lineage>
        <taxon>Bacteria</taxon>
        <taxon>Pseudomonadati</taxon>
        <taxon>Pseudomonadota</taxon>
        <taxon>Gammaproteobacteria</taxon>
        <taxon>Alteromonadales</taxon>
        <taxon>Alteromonadaceae</taxon>
        <taxon>Paraglaciecola</taxon>
    </lineage>
</organism>
<evidence type="ECO:0000313" key="2">
    <source>
        <dbReference type="Proteomes" id="UP000011864"/>
    </source>
</evidence>
<keyword evidence="2" id="KW-1185">Reference proteome</keyword>
<dbReference type="Proteomes" id="UP000011864">
    <property type="component" value="Chromosome"/>
</dbReference>
<protein>
    <submittedName>
        <fullName evidence="1">Uncharacterized protein</fullName>
    </submittedName>
</protein>
<dbReference type="PATRIC" id="fig|1129794.4.peg.4400"/>
<dbReference type="STRING" id="1129794.C427_4420"/>
<evidence type="ECO:0000313" key="1">
    <source>
        <dbReference type="EMBL" id="AGH46522.1"/>
    </source>
</evidence>
<sequence length="46" mass="5518">MSNHVNIMLHVDQDEALSWDVDEVSRRYHRLHNGTLLPQKYVRVMN</sequence>
<gene>
    <name evidence="1" type="ORF">C427_4420</name>
</gene>
<dbReference type="AlphaFoldDB" id="K7AVD2"/>
<proteinExistence type="predicted"/>
<name>K7AVD2_9ALTE</name>
<dbReference type="HOGENOM" id="CLU_3186903_0_0_6"/>
<reference evidence="1 2" key="1">
    <citation type="journal article" date="2013" name="Genome Announc.">
        <title>Complete Genome Sequence of Glaciecola psychrophila Strain 170T.</title>
        <authorList>
            <person name="Yin J."/>
            <person name="Chen J."/>
            <person name="Liu G."/>
            <person name="Yu Y."/>
            <person name="Song L."/>
            <person name="Wang X."/>
            <person name="Qu X."/>
        </authorList>
    </citation>
    <scope>NUCLEOTIDE SEQUENCE [LARGE SCALE GENOMIC DNA]</scope>
    <source>
        <strain evidence="1 2">170</strain>
    </source>
</reference>
<dbReference type="KEGG" id="gps:C427_4420"/>
<dbReference type="EMBL" id="CP003837">
    <property type="protein sequence ID" value="AGH46522.1"/>
    <property type="molecule type" value="Genomic_DNA"/>
</dbReference>